<feature type="binding site" evidence="17">
    <location>
        <position position="184"/>
    </location>
    <ligand>
        <name>substrate</name>
    </ligand>
</feature>
<evidence type="ECO:0000256" key="10">
    <source>
        <dbReference type="ARBA" id="ARBA00022857"/>
    </source>
</evidence>
<sequence>MSDKYYMQMALNLAKSVSGQTSPNPPVGSVVVKNGEMLGFGAHLKAGEAHAEVHALRMAGEKAKGATIYVTLEPCSHHGKTPPCADLIIEKGISRAVIAVTDPNEKVAGRGIEKLRSAGIQTELGVLEKEATAINRIFFHYTRTKMPYVTMKSAVSLDGKTATYSGDSKWITGEAARLDAHHYRHTHDAILVGVNTVIADNPSLTARIPNGGKNPLRIILDGDLRTPVDANVVNDQKADTWMLTGNNIEERMAPYKEKPGVSIIMLDSLDPETVLKYLGSKGIMSLFVEGGSAVNGSFLESGKINQLVQYMAPKLIGGKNAPTSIAGSGFKSISETVQLKITNVEMIDEDIKMTAEPRKDDADVYGNH</sequence>
<dbReference type="FunFam" id="3.40.140.10:FF:000025">
    <property type="entry name" value="Riboflavin biosynthesis protein RibD"/>
    <property type="match status" value="1"/>
</dbReference>
<feature type="binding site" evidence="17">
    <location>
        <position position="207"/>
    </location>
    <ligand>
        <name>substrate</name>
    </ligand>
</feature>
<dbReference type="InterPro" id="IPR004794">
    <property type="entry name" value="Eubact_RibD"/>
</dbReference>
<evidence type="ECO:0000256" key="6">
    <source>
        <dbReference type="ARBA" id="ARBA00022619"/>
    </source>
</evidence>
<feature type="active site" description="Proton donor" evidence="16">
    <location>
        <position position="52"/>
    </location>
</feature>
<evidence type="ECO:0000256" key="16">
    <source>
        <dbReference type="PIRSR" id="PIRSR006769-1"/>
    </source>
</evidence>
<dbReference type="InterPro" id="IPR050765">
    <property type="entry name" value="Riboflavin_Biosynth_HTPR"/>
</dbReference>
<dbReference type="SUPFAM" id="SSF53597">
    <property type="entry name" value="Dihydrofolate reductase-like"/>
    <property type="match status" value="1"/>
</dbReference>
<dbReference type="GO" id="GO:0009231">
    <property type="term" value="P:riboflavin biosynthetic process"/>
    <property type="evidence" value="ECO:0007669"/>
    <property type="project" value="UniProtKB-UniPathway"/>
</dbReference>
<dbReference type="InterPro" id="IPR002734">
    <property type="entry name" value="RibDG_C"/>
</dbReference>
<name>A0A1I0YUZ7_9BACI</name>
<dbReference type="PIRSF" id="PIRSF006769">
    <property type="entry name" value="RibD"/>
    <property type="match status" value="1"/>
</dbReference>
<evidence type="ECO:0000313" key="20">
    <source>
        <dbReference type="EMBL" id="SFB15933.1"/>
    </source>
</evidence>
<evidence type="ECO:0000256" key="17">
    <source>
        <dbReference type="PIRSR" id="PIRSR006769-2"/>
    </source>
</evidence>
<dbReference type="Gene3D" id="3.40.430.10">
    <property type="entry name" value="Dihydrofolate Reductase, subunit A"/>
    <property type="match status" value="1"/>
</dbReference>
<dbReference type="Pfam" id="PF00383">
    <property type="entry name" value="dCMP_cyt_deam_1"/>
    <property type="match status" value="1"/>
</dbReference>
<dbReference type="PROSITE" id="PS51747">
    <property type="entry name" value="CYT_DCMP_DEAMINASES_2"/>
    <property type="match status" value="1"/>
</dbReference>
<evidence type="ECO:0000256" key="14">
    <source>
        <dbReference type="ARBA" id="ARBA00049886"/>
    </source>
</evidence>
<feature type="binding site" evidence="17">
    <location>
        <position position="289"/>
    </location>
    <ligand>
        <name>substrate</name>
    </ligand>
</feature>
<comment type="similarity">
    <text evidence="4 15">In the N-terminal section; belongs to the cytidine and deoxycytidylate deaminase family.</text>
</comment>
<dbReference type="InterPro" id="IPR002125">
    <property type="entry name" value="CMP_dCMP_dom"/>
</dbReference>
<dbReference type="InterPro" id="IPR016193">
    <property type="entry name" value="Cytidine_deaminase-like"/>
</dbReference>
<dbReference type="EMBL" id="FOJW01000008">
    <property type="protein sequence ID" value="SFB15933.1"/>
    <property type="molecule type" value="Genomic_DNA"/>
</dbReference>
<dbReference type="STRING" id="237679.SAMN04488072_108128"/>
<keyword evidence="9 15" id="KW-0862">Zinc</keyword>
<feature type="binding site" evidence="17">
    <location>
        <begin position="291"/>
        <end position="297"/>
    </location>
    <ligand>
        <name>NADP(+)</name>
        <dbReference type="ChEBI" id="CHEBI:58349"/>
    </ligand>
</feature>
<dbReference type="PANTHER" id="PTHR38011:SF7">
    <property type="entry name" value="2,5-DIAMINO-6-RIBOSYLAMINO-4(3H)-PYRIMIDINONE 5'-PHOSPHATE REDUCTASE"/>
    <property type="match status" value="1"/>
</dbReference>
<comment type="similarity">
    <text evidence="5 15">In the C-terminal section; belongs to the HTP reductase family.</text>
</comment>
<evidence type="ECO:0000256" key="13">
    <source>
        <dbReference type="ARBA" id="ARBA00049861"/>
    </source>
</evidence>
<feature type="binding site" evidence="17">
    <location>
        <position position="154"/>
    </location>
    <ligand>
        <name>NADP(+)</name>
        <dbReference type="ChEBI" id="CHEBI:58349"/>
    </ligand>
</feature>
<organism evidence="20 21">
    <name type="scientific">Lentibacillus halodurans</name>
    <dbReference type="NCBI Taxonomy" id="237679"/>
    <lineage>
        <taxon>Bacteria</taxon>
        <taxon>Bacillati</taxon>
        <taxon>Bacillota</taxon>
        <taxon>Bacilli</taxon>
        <taxon>Bacillales</taxon>
        <taxon>Bacillaceae</taxon>
        <taxon>Lentibacillus</taxon>
    </lineage>
</organism>
<comment type="catalytic activity">
    <reaction evidence="13 15">
        <text>5-amino-6-(5-phospho-D-ribitylamino)uracil + NADP(+) = 5-amino-6-(5-phospho-D-ribosylamino)uracil + NADPH + H(+)</text>
        <dbReference type="Rhea" id="RHEA:17845"/>
        <dbReference type="ChEBI" id="CHEBI:15378"/>
        <dbReference type="ChEBI" id="CHEBI:57783"/>
        <dbReference type="ChEBI" id="CHEBI:58349"/>
        <dbReference type="ChEBI" id="CHEBI:58421"/>
        <dbReference type="ChEBI" id="CHEBI:58453"/>
        <dbReference type="EC" id="1.1.1.193"/>
    </reaction>
</comment>
<feature type="binding site" evidence="17">
    <location>
        <position position="200"/>
    </location>
    <ligand>
        <name>NADP(+)</name>
        <dbReference type="ChEBI" id="CHEBI:58349"/>
    </ligand>
</feature>
<dbReference type="AlphaFoldDB" id="A0A1I0YUZ7"/>
<comment type="catalytic activity">
    <reaction evidence="14 15">
        <text>2,5-diamino-6-hydroxy-4-(5-phosphoribosylamino)-pyrimidine + H2O + H(+) = 5-amino-6-(5-phospho-D-ribosylamino)uracil + NH4(+)</text>
        <dbReference type="Rhea" id="RHEA:21868"/>
        <dbReference type="ChEBI" id="CHEBI:15377"/>
        <dbReference type="ChEBI" id="CHEBI:15378"/>
        <dbReference type="ChEBI" id="CHEBI:28938"/>
        <dbReference type="ChEBI" id="CHEBI:58453"/>
        <dbReference type="ChEBI" id="CHEBI:58614"/>
        <dbReference type="EC" id="3.5.4.26"/>
    </reaction>
</comment>
<keyword evidence="6 15" id="KW-0686">Riboflavin biosynthesis</keyword>
<evidence type="ECO:0000256" key="5">
    <source>
        <dbReference type="ARBA" id="ARBA00007417"/>
    </source>
</evidence>
<dbReference type="CDD" id="cd01284">
    <property type="entry name" value="Riboflavin_deaminase-reductase"/>
    <property type="match status" value="1"/>
</dbReference>
<dbReference type="SUPFAM" id="SSF53927">
    <property type="entry name" value="Cytidine deaminase-like"/>
    <property type="match status" value="1"/>
</dbReference>
<keyword evidence="8 15" id="KW-0378">Hydrolase</keyword>
<accession>A0A1I0YUZ7</accession>
<dbReference type="Gene3D" id="3.40.140.10">
    <property type="entry name" value="Cytidine Deaminase, domain 2"/>
    <property type="match status" value="1"/>
</dbReference>
<dbReference type="GO" id="GO:0050661">
    <property type="term" value="F:NADP binding"/>
    <property type="evidence" value="ECO:0007669"/>
    <property type="project" value="InterPro"/>
</dbReference>
<dbReference type="PANTHER" id="PTHR38011">
    <property type="entry name" value="DIHYDROFOLATE REDUCTASE FAMILY PROTEIN (AFU_ORTHOLOGUE AFUA_8G06820)"/>
    <property type="match status" value="1"/>
</dbReference>
<evidence type="ECO:0000256" key="9">
    <source>
        <dbReference type="ARBA" id="ARBA00022833"/>
    </source>
</evidence>
<comment type="pathway">
    <text evidence="2 15">Cofactor biosynthesis; riboflavin biosynthesis; 5-amino-6-(D-ribitylamino)uracil from GTP: step 2/4.</text>
</comment>
<dbReference type="InterPro" id="IPR016192">
    <property type="entry name" value="APOBEC/CMP_deaminase_Zn-bd"/>
</dbReference>
<protein>
    <recommendedName>
        <fullName evidence="15">Riboflavin biosynthesis protein RibD</fullName>
    </recommendedName>
    <domain>
        <recommendedName>
            <fullName evidence="15">Diaminohydroxyphosphoribosylaminopyrimidine deaminase</fullName>
            <shortName evidence="15">DRAP deaminase</shortName>
            <ecNumber evidence="15">3.5.4.26</ecNumber>
        </recommendedName>
        <alternativeName>
            <fullName evidence="15">Riboflavin-specific deaminase</fullName>
        </alternativeName>
    </domain>
    <domain>
        <recommendedName>
            <fullName evidence="15">5-amino-6-(5-phosphoribosylamino)uracil reductase</fullName>
            <ecNumber evidence="15">1.1.1.193</ecNumber>
        </recommendedName>
        <alternativeName>
            <fullName evidence="15">HTP reductase</fullName>
        </alternativeName>
    </domain>
</protein>
<dbReference type="UniPathway" id="UPA00275">
    <property type="reaction ID" value="UER00401"/>
</dbReference>
<keyword evidence="10 15" id="KW-0521">NADP</keyword>
<comment type="function">
    <text evidence="1 15">Converts 2,5-diamino-6-(ribosylamino)-4(3h)-pyrimidinone 5'-phosphate into 5-amino-6-(ribosylamino)-2,4(1h,3h)-pyrimidinedione 5'-phosphate.</text>
</comment>
<dbReference type="GO" id="GO:0008703">
    <property type="term" value="F:5-amino-6-(5-phosphoribosylamino)uracil reductase activity"/>
    <property type="evidence" value="ECO:0007669"/>
    <property type="project" value="UniProtKB-EC"/>
</dbReference>
<keyword evidence="11 15" id="KW-0560">Oxidoreductase</keyword>
<proteinExistence type="inferred from homology"/>
<keyword evidence="7 15" id="KW-0479">Metal-binding</keyword>
<evidence type="ECO:0000256" key="7">
    <source>
        <dbReference type="ARBA" id="ARBA00022723"/>
    </source>
</evidence>
<dbReference type="Proteomes" id="UP000198642">
    <property type="component" value="Unassembled WGS sequence"/>
</dbReference>
<feature type="binding site" evidence="18">
    <location>
        <position position="84"/>
    </location>
    <ligand>
        <name>Zn(2+)</name>
        <dbReference type="ChEBI" id="CHEBI:29105"/>
        <note>catalytic</note>
    </ligand>
</feature>
<evidence type="ECO:0000259" key="19">
    <source>
        <dbReference type="PROSITE" id="PS51747"/>
    </source>
</evidence>
<evidence type="ECO:0000256" key="2">
    <source>
        <dbReference type="ARBA" id="ARBA00004882"/>
    </source>
</evidence>
<dbReference type="RefSeq" id="WP_244535741.1">
    <property type="nucleotide sequence ID" value="NZ_FOJW01000008.1"/>
</dbReference>
<reference evidence="20 21" key="1">
    <citation type="submission" date="2016-10" db="EMBL/GenBank/DDBJ databases">
        <authorList>
            <person name="de Groot N.N."/>
        </authorList>
    </citation>
    <scope>NUCLEOTIDE SEQUENCE [LARGE SCALE GENOMIC DNA]</scope>
    <source>
        <strain evidence="20 21">CGMCC 1.3702</strain>
    </source>
</reference>
<comment type="cofactor">
    <cofactor evidence="15 18">
        <name>Zn(2+)</name>
        <dbReference type="ChEBI" id="CHEBI:29105"/>
    </cofactor>
    <text evidence="15 18">Binds 1 zinc ion.</text>
</comment>
<evidence type="ECO:0000256" key="11">
    <source>
        <dbReference type="ARBA" id="ARBA00023002"/>
    </source>
</evidence>
<dbReference type="NCBIfam" id="TIGR00227">
    <property type="entry name" value="ribD_Cterm"/>
    <property type="match status" value="1"/>
</dbReference>
<keyword evidence="12" id="KW-0511">Multifunctional enzyme</keyword>
<dbReference type="GO" id="GO:0008270">
    <property type="term" value="F:zinc ion binding"/>
    <property type="evidence" value="ECO:0007669"/>
    <property type="project" value="InterPro"/>
</dbReference>
<evidence type="ECO:0000256" key="18">
    <source>
        <dbReference type="PIRSR" id="PIRSR006769-3"/>
    </source>
</evidence>
<dbReference type="PROSITE" id="PS00903">
    <property type="entry name" value="CYT_DCMP_DEAMINASES_1"/>
    <property type="match status" value="1"/>
</dbReference>
<evidence type="ECO:0000256" key="4">
    <source>
        <dbReference type="ARBA" id="ARBA00005259"/>
    </source>
</evidence>
<dbReference type="InterPro" id="IPR011549">
    <property type="entry name" value="RibD_C"/>
</dbReference>
<comment type="pathway">
    <text evidence="3 15">Cofactor biosynthesis; riboflavin biosynthesis; 5-amino-6-(D-ribitylamino)uracil from GTP: step 3/4.</text>
</comment>
<dbReference type="Pfam" id="PF01872">
    <property type="entry name" value="RibD_C"/>
    <property type="match status" value="1"/>
</dbReference>
<evidence type="ECO:0000256" key="8">
    <source>
        <dbReference type="ARBA" id="ARBA00022801"/>
    </source>
</evidence>
<feature type="binding site" evidence="17">
    <location>
        <position position="204"/>
    </location>
    <ligand>
        <name>substrate</name>
    </ligand>
</feature>
<evidence type="ECO:0000256" key="1">
    <source>
        <dbReference type="ARBA" id="ARBA00002151"/>
    </source>
</evidence>
<feature type="domain" description="CMP/dCMP-type deaminase" evidence="19">
    <location>
        <begin position="1"/>
        <end position="123"/>
    </location>
</feature>
<gene>
    <name evidence="20" type="ORF">SAMN04488072_108128</name>
</gene>
<evidence type="ECO:0000313" key="21">
    <source>
        <dbReference type="Proteomes" id="UP000198642"/>
    </source>
</evidence>
<keyword evidence="21" id="KW-1185">Reference proteome</keyword>
<dbReference type="NCBIfam" id="TIGR00326">
    <property type="entry name" value="eubact_ribD"/>
    <property type="match status" value="1"/>
</dbReference>
<feature type="binding site" evidence="18">
    <location>
        <position position="50"/>
    </location>
    <ligand>
        <name>Zn(2+)</name>
        <dbReference type="ChEBI" id="CHEBI:29105"/>
        <note>catalytic</note>
    </ligand>
</feature>
<feature type="binding site" evidence="17">
    <location>
        <position position="196"/>
    </location>
    <ligand>
        <name>NADP(+)</name>
        <dbReference type="ChEBI" id="CHEBI:58349"/>
    </ligand>
</feature>
<feature type="binding site" evidence="18">
    <location>
        <position position="75"/>
    </location>
    <ligand>
        <name>Zn(2+)</name>
        <dbReference type="ChEBI" id="CHEBI:29105"/>
        <note>catalytic</note>
    </ligand>
</feature>
<dbReference type="EC" id="3.5.4.26" evidence="15"/>
<feature type="binding site" evidence="17">
    <location>
        <position position="170"/>
    </location>
    <ligand>
        <name>NADP(+)</name>
        <dbReference type="ChEBI" id="CHEBI:58349"/>
    </ligand>
</feature>
<evidence type="ECO:0000256" key="3">
    <source>
        <dbReference type="ARBA" id="ARBA00004910"/>
    </source>
</evidence>
<evidence type="ECO:0000256" key="15">
    <source>
        <dbReference type="PIRNR" id="PIRNR006769"/>
    </source>
</evidence>
<dbReference type="InterPro" id="IPR024072">
    <property type="entry name" value="DHFR-like_dom_sf"/>
</dbReference>
<dbReference type="EC" id="1.1.1.193" evidence="15"/>
<evidence type="ECO:0000256" key="12">
    <source>
        <dbReference type="ARBA" id="ARBA00023268"/>
    </source>
</evidence>
<feature type="binding site" evidence="17">
    <location>
        <position position="168"/>
    </location>
    <ligand>
        <name>substrate</name>
    </ligand>
</feature>
<dbReference type="GO" id="GO:0008835">
    <property type="term" value="F:diaminohydroxyphosphoribosylaminopyrimidine deaminase activity"/>
    <property type="evidence" value="ECO:0007669"/>
    <property type="project" value="UniProtKB-EC"/>
</dbReference>